<evidence type="ECO:0000256" key="6">
    <source>
        <dbReference type="ARBA" id="ARBA00023242"/>
    </source>
</evidence>
<feature type="domain" description="Zn(2)-C6 fungal-type" evidence="8">
    <location>
        <begin position="22"/>
        <end position="50"/>
    </location>
</feature>
<accession>A0A364L1V1</accession>
<evidence type="ECO:0000313" key="9">
    <source>
        <dbReference type="EMBL" id="RAO69789.1"/>
    </source>
</evidence>
<dbReference type="PANTHER" id="PTHR36206:SF13">
    <property type="entry name" value="TRANSCRIPTIONAL REGULATORY PROTEIN MOC3"/>
    <property type="match status" value="1"/>
</dbReference>
<dbReference type="Pfam" id="PF00172">
    <property type="entry name" value="Zn_clus"/>
    <property type="match status" value="1"/>
</dbReference>
<dbReference type="SMART" id="SM00066">
    <property type="entry name" value="GAL4"/>
    <property type="match status" value="1"/>
</dbReference>
<evidence type="ECO:0000256" key="5">
    <source>
        <dbReference type="ARBA" id="ARBA00023163"/>
    </source>
</evidence>
<dbReference type="PROSITE" id="PS50048">
    <property type="entry name" value="ZN2_CY6_FUNGAL_2"/>
    <property type="match status" value="1"/>
</dbReference>
<gene>
    <name evidence="9" type="ORF">BHQ10_005801</name>
</gene>
<sequence length="490" mass="53993">MPDTASGKVKASRASAPKRRTGCGTCKIRHKRCDEAKPICQNCSKTGRVCDGYIDGVTGQQYGGHPTRTSRSVSPLPRFSSPGLFNDQQEAQGFRFFIDGTGPQLGVSMGNKNWSTPLLQLGQQNSAIRHAAIAVGIMSKRFEANELSVTADAHAKDLSSLALTQYSKAIGQLRLLLDTSPGDKSVLPHNALACCILLMLFEFLQGNADGVRLHLANAVKLTGPAHTSPLGQHLLSLLVSLDMASVLWLNLDRAHTDASLPFPQLQTCAVPLQPHANLETLCYELAGIGNDIMAFSHNVVRTRQRTPGSGREDLLQIQKTIQSQLDLWYQSFSNTRPTVNDVMESRHFLLRANYLFLTLKLDIINIHNRSSAVAARKKVPHESRNLKLTQFSEILDLAEAALETKYPSTRYDAFTGEKALEPTGLLPLFSFRTSFILPIFFVAQNGPDTNLRWRAVRILSERPWREGAWDSAAMAAIAERSLRAQTPIDP</sequence>
<evidence type="ECO:0000259" key="8">
    <source>
        <dbReference type="PROSITE" id="PS50048"/>
    </source>
</evidence>
<evidence type="ECO:0000256" key="1">
    <source>
        <dbReference type="ARBA" id="ARBA00022723"/>
    </source>
</evidence>
<dbReference type="RefSeq" id="XP_040734305.1">
    <property type="nucleotide sequence ID" value="XM_040878317.1"/>
</dbReference>
<dbReference type="GO" id="GO:0003677">
    <property type="term" value="F:DNA binding"/>
    <property type="evidence" value="ECO:0007669"/>
    <property type="project" value="UniProtKB-KW"/>
</dbReference>
<dbReference type="OrthoDB" id="3172332at2759"/>
<dbReference type="GeneID" id="63795017"/>
<evidence type="ECO:0000256" key="4">
    <source>
        <dbReference type="ARBA" id="ARBA00023125"/>
    </source>
</evidence>
<keyword evidence="2" id="KW-0862">Zinc</keyword>
<evidence type="ECO:0000256" key="7">
    <source>
        <dbReference type="SAM" id="MobiDB-lite"/>
    </source>
</evidence>
<comment type="caution">
    <text evidence="9">The sequence shown here is derived from an EMBL/GenBank/DDBJ whole genome shotgun (WGS) entry which is preliminary data.</text>
</comment>
<dbReference type="CDD" id="cd00067">
    <property type="entry name" value="GAL4"/>
    <property type="match status" value="1"/>
</dbReference>
<feature type="region of interest" description="Disordered" evidence="7">
    <location>
        <begin position="1"/>
        <end position="21"/>
    </location>
</feature>
<keyword evidence="10" id="KW-1185">Reference proteome</keyword>
<evidence type="ECO:0000313" key="10">
    <source>
        <dbReference type="Proteomes" id="UP000249363"/>
    </source>
</evidence>
<dbReference type="InterPro" id="IPR052360">
    <property type="entry name" value="Transcr_Regulatory_Proteins"/>
</dbReference>
<keyword evidence="3" id="KW-0805">Transcription regulation</keyword>
<organism evidence="9 10">
    <name type="scientific">Talaromyces amestolkiae</name>
    <dbReference type="NCBI Taxonomy" id="1196081"/>
    <lineage>
        <taxon>Eukaryota</taxon>
        <taxon>Fungi</taxon>
        <taxon>Dikarya</taxon>
        <taxon>Ascomycota</taxon>
        <taxon>Pezizomycotina</taxon>
        <taxon>Eurotiomycetes</taxon>
        <taxon>Eurotiomycetidae</taxon>
        <taxon>Eurotiales</taxon>
        <taxon>Trichocomaceae</taxon>
        <taxon>Talaromyces</taxon>
        <taxon>Talaromyces sect. Talaromyces</taxon>
    </lineage>
</organism>
<dbReference type="PANTHER" id="PTHR36206">
    <property type="entry name" value="ASPERCRYPTIN BIOSYNTHESIS CLUSTER-SPECIFIC TRANSCRIPTION REGULATOR ATNN-RELATED"/>
    <property type="match status" value="1"/>
</dbReference>
<proteinExistence type="predicted"/>
<keyword evidence="6" id="KW-0539">Nucleus</keyword>
<dbReference type="Pfam" id="PF11951">
    <property type="entry name" value="Fungal_trans_2"/>
    <property type="match status" value="1"/>
</dbReference>
<protein>
    <recommendedName>
        <fullName evidence="8">Zn(2)-C6 fungal-type domain-containing protein</fullName>
    </recommendedName>
</protein>
<keyword evidence="4" id="KW-0238">DNA-binding</keyword>
<dbReference type="InterPro" id="IPR001138">
    <property type="entry name" value="Zn2Cys6_DnaBD"/>
</dbReference>
<dbReference type="GO" id="GO:0008270">
    <property type="term" value="F:zinc ion binding"/>
    <property type="evidence" value="ECO:0007669"/>
    <property type="project" value="InterPro"/>
</dbReference>
<reference evidence="9 10" key="1">
    <citation type="journal article" date="2017" name="Biotechnol. Biofuels">
        <title>Differential beta-glucosidase expression as a function of carbon source availability in Talaromyces amestolkiae: a genomic and proteomic approach.</title>
        <authorList>
            <person name="de Eugenio L.I."/>
            <person name="Mendez-Liter J.A."/>
            <person name="Nieto-Dominguez M."/>
            <person name="Alonso L."/>
            <person name="Gil-Munoz J."/>
            <person name="Barriuso J."/>
            <person name="Prieto A."/>
            <person name="Martinez M.J."/>
        </authorList>
    </citation>
    <scope>NUCLEOTIDE SEQUENCE [LARGE SCALE GENOMIC DNA]</scope>
    <source>
        <strain evidence="9 10">CIB</strain>
    </source>
</reference>
<dbReference type="GO" id="GO:0000981">
    <property type="term" value="F:DNA-binding transcription factor activity, RNA polymerase II-specific"/>
    <property type="evidence" value="ECO:0007669"/>
    <property type="project" value="InterPro"/>
</dbReference>
<dbReference type="PROSITE" id="PS00463">
    <property type="entry name" value="ZN2_CY6_FUNGAL_1"/>
    <property type="match status" value="1"/>
</dbReference>
<keyword evidence="1" id="KW-0479">Metal-binding</keyword>
<keyword evidence="5" id="KW-0804">Transcription</keyword>
<dbReference type="Gene3D" id="4.10.240.10">
    <property type="entry name" value="Zn(2)-C6 fungal-type DNA-binding domain"/>
    <property type="match status" value="1"/>
</dbReference>
<dbReference type="SUPFAM" id="SSF57701">
    <property type="entry name" value="Zn2/Cys6 DNA-binding domain"/>
    <property type="match status" value="1"/>
</dbReference>
<dbReference type="InterPro" id="IPR036864">
    <property type="entry name" value="Zn2-C6_fun-type_DNA-bd_sf"/>
</dbReference>
<dbReference type="EMBL" id="MIKG01000010">
    <property type="protein sequence ID" value="RAO69789.1"/>
    <property type="molecule type" value="Genomic_DNA"/>
</dbReference>
<evidence type="ECO:0000256" key="3">
    <source>
        <dbReference type="ARBA" id="ARBA00023015"/>
    </source>
</evidence>
<name>A0A364L1V1_TALAM</name>
<evidence type="ECO:0000256" key="2">
    <source>
        <dbReference type="ARBA" id="ARBA00022833"/>
    </source>
</evidence>
<dbReference type="InterPro" id="IPR021858">
    <property type="entry name" value="Fun_TF"/>
</dbReference>
<dbReference type="Proteomes" id="UP000249363">
    <property type="component" value="Unassembled WGS sequence"/>
</dbReference>
<dbReference type="STRING" id="1196081.A0A364L1V1"/>
<dbReference type="AlphaFoldDB" id="A0A364L1V1"/>